<comment type="subcellular location">
    <subcellularLocation>
        <location evidence="6">Cytoplasm</location>
    </subcellularLocation>
</comment>
<evidence type="ECO:0000259" key="8">
    <source>
        <dbReference type="Pfam" id="PF20772"/>
    </source>
</evidence>
<reference evidence="9 10" key="1">
    <citation type="submission" date="2019-10" db="EMBL/GenBank/DDBJ databases">
        <authorList>
            <person name="Dong K."/>
        </authorList>
    </citation>
    <scope>NUCLEOTIDE SEQUENCE [LARGE SCALE GENOMIC DNA]</scope>
    <source>
        <strain evidence="9 10">DSM 28960</strain>
    </source>
</reference>
<dbReference type="AlphaFoldDB" id="A0A7X1Z7Y9"/>
<dbReference type="PANTHER" id="PTHR12532:SF0">
    <property type="entry name" value="TRANSLATIONAL ACTIVATOR OF CYTOCHROME C OXIDASE 1"/>
    <property type="match status" value="1"/>
</dbReference>
<name>A0A7X1Z7Y9_9LACT</name>
<comment type="similarity">
    <text evidence="1 6">Belongs to the TACO1 family.</text>
</comment>
<evidence type="ECO:0000256" key="6">
    <source>
        <dbReference type="HAMAP-Rule" id="MF_00693"/>
    </source>
</evidence>
<dbReference type="Gene3D" id="3.30.70.980">
    <property type="match status" value="2"/>
</dbReference>
<dbReference type="GO" id="GO:0003677">
    <property type="term" value="F:DNA binding"/>
    <property type="evidence" value="ECO:0007669"/>
    <property type="project" value="UniProtKB-UniRule"/>
</dbReference>
<dbReference type="PANTHER" id="PTHR12532">
    <property type="entry name" value="TRANSLATIONAL ACTIVATOR OF CYTOCHROME C OXIDASE 1"/>
    <property type="match status" value="1"/>
</dbReference>
<dbReference type="Gene3D" id="1.10.10.200">
    <property type="match status" value="1"/>
</dbReference>
<keyword evidence="10" id="KW-1185">Reference proteome</keyword>
<evidence type="ECO:0000313" key="10">
    <source>
        <dbReference type="Proteomes" id="UP000439550"/>
    </source>
</evidence>
<evidence type="ECO:0000256" key="5">
    <source>
        <dbReference type="ARBA" id="ARBA00023163"/>
    </source>
</evidence>
<feature type="domain" description="TACO1/YebC-like N-terminal" evidence="8">
    <location>
        <begin position="3"/>
        <end position="75"/>
    </location>
</feature>
<accession>A0A7X1Z7Y9</accession>
<dbReference type="InterPro" id="IPR029072">
    <property type="entry name" value="YebC-like"/>
</dbReference>
<protein>
    <recommendedName>
        <fullName evidence="6">Probable transcriptional regulatory protein GHI93_06090</fullName>
    </recommendedName>
</protein>
<dbReference type="InterPro" id="IPR048300">
    <property type="entry name" value="TACO1_YebC-like_2nd/3rd_dom"/>
</dbReference>
<sequence>MGRKWANIVAKKTKNDGATSAKNAKFGVELYVAAKRGGSTDPEANSQLKFTIEKAKQAQVPRHVIENALKKAEGKSDETFVEGRYEGFGPNGSMIVCETLTPNVNRTIADIRTIFHKNGGNIGAAGSVSYMFDNTGVIVFKGDDSDHIFEVLLDGEIDVRDVVSEEGYITVTTEPAELHKAISVLKADGISEFEETDLELIAQSEVSLSDEDLAVFEGLIDALEDNEDVQKVYHNVENME</sequence>
<evidence type="ECO:0000259" key="7">
    <source>
        <dbReference type="Pfam" id="PF01709"/>
    </source>
</evidence>
<organism evidence="9 10">
    <name type="scientific">Lactococcus hircilactis</name>
    <dbReference type="NCBI Taxonomy" id="1494462"/>
    <lineage>
        <taxon>Bacteria</taxon>
        <taxon>Bacillati</taxon>
        <taxon>Bacillota</taxon>
        <taxon>Bacilli</taxon>
        <taxon>Lactobacillales</taxon>
        <taxon>Streptococcaceae</taxon>
        <taxon>Lactococcus</taxon>
    </lineage>
</organism>
<evidence type="ECO:0000313" key="9">
    <source>
        <dbReference type="EMBL" id="MQW39509.1"/>
    </source>
</evidence>
<dbReference type="Proteomes" id="UP000439550">
    <property type="component" value="Unassembled WGS sequence"/>
</dbReference>
<dbReference type="HAMAP" id="MF_00693">
    <property type="entry name" value="Transcrip_reg_TACO1"/>
    <property type="match status" value="1"/>
</dbReference>
<comment type="caution">
    <text evidence="9">The sequence shown here is derived from an EMBL/GenBank/DDBJ whole genome shotgun (WGS) entry which is preliminary data.</text>
</comment>
<dbReference type="SUPFAM" id="SSF75625">
    <property type="entry name" value="YebC-like"/>
    <property type="match status" value="1"/>
</dbReference>
<evidence type="ECO:0000256" key="2">
    <source>
        <dbReference type="ARBA" id="ARBA00022490"/>
    </source>
</evidence>
<dbReference type="InterPro" id="IPR002876">
    <property type="entry name" value="Transcrip_reg_TACO1-like"/>
</dbReference>
<dbReference type="InterPro" id="IPR026564">
    <property type="entry name" value="Transcrip_reg_TACO1-like_dom3"/>
</dbReference>
<dbReference type="FunFam" id="1.10.10.200:FF:000003">
    <property type="entry name" value="Probable transcriptional regulatory protein YeeN"/>
    <property type="match status" value="1"/>
</dbReference>
<evidence type="ECO:0000256" key="3">
    <source>
        <dbReference type="ARBA" id="ARBA00023015"/>
    </source>
</evidence>
<dbReference type="OrthoDB" id="9781053at2"/>
<proteinExistence type="inferred from homology"/>
<keyword evidence="3 6" id="KW-0805">Transcription regulation</keyword>
<gene>
    <name evidence="9" type="ORF">GHI93_06090</name>
</gene>
<evidence type="ECO:0000256" key="4">
    <source>
        <dbReference type="ARBA" id="ARBA00023125"/>
    </source>
</evidence>
<dbReference type="EMBL" id="WITJ01000007">
    <property type="protein sequence ID" value="MQW39509.1"/>
    <property type="molecule type" value="Genomic_DNA"/>
</dbReference>
<dbReference type="GO" id="GO:0005829">
    <property type="term" value="C:cytosol"/>
    <property type="evidence" value="ECO:0007669"/>
    <property type="project" value="TreeGrafter"/>
</dbReference>
<dbReference type="Pfam" id="PF20772">
    <property type="entry name" value="TACO1_YebC_N"/>
    <property type="match status" value="1"/>
</dbReference>
<dbReference type="InterPro" id="IPR017856">
    <property type="entry name" value="Integrase-like_N"/>
</dbReference>
<keyword evidence="5 6" id="KW-0804">Transcription</keyword>
<dbReference type="Pfam" id="PF01709">
    <property type="entry name" value="Transcrip_reg"/>
    <property type="match status" value="1"/>
</dbReference>
<dbReference type="NCBIfam" id="NF009044">
    <property type="entry name" value="PRK12378.1"/>
    <property type="match status" value="1"/>
</dbReference>
<dbReference type="GO" id="GO:0006355">
    <property type="term" value="P:regulation of DNA-templated transcription"/>
    <property type="evidence" value="ECO:0007669"/>
    <property type="project" value="UniProtKB-UniRule"/>
</dbReference>
<dbReference type="InterPro" id="IPR049083">
    <property type="entry name" value="TACO1_YebC_N"/>
</dbReference>
<feature type="domain" description="TACO1/YebC-like second and third" evidence="7">
    <location>
        <begin position="82"/>
        <end position="236"/>
    </location>
</feature>
<keyword evidence="2 6" id="KW-0963">Cytoplasm</keyword>
<keyword evidence="4 6" id="KW-0238">DNA-binding</keyword>
<evidence type="ECO:0000256" key="1">
    <source>
        <dbReference type="ARBA" id="ARBA00008724"/>
    </source>
</evidence>
<dbReference type="RefSeq" id="WP_153496180.1">
    <property type="nucleotide sequence ID" value="NZ_CAXYUY010000007.1"/>
</dbReference>